<feature type="domain" description="TonB-dependent receptor plug" evidence="11">
    <location>
        <begin position="122"/>
        <end position="229"/>
    </location>
</feature>
<evidence type="ECO:0000256" key="3">
    <source>
        <dbReference type="ARBA" id="ARBA00022452"/>
    </source>
</evidence>
<dbReference type="Gene3D" id="2.170.130.10">
    <property type="entry name" value="TonB-dependent receptor, plug domain"/>
    <property type="match status" value="1"/>
</dbReference>
<keyword evidence="12" id="KW-0675">Receptor</keyword>
<proteinExistence type="inferred from homology"/>
<evidence type="ECO:0000313" key="13">
    <source>
        <dbReference type="Proteomes" id="UP000240621"/>
    </source>
</evidence>
<dbReference type="InterPro" id="IPR039426">
    <property type="entry name" value="TonB-dep_rcpt-like"/>
</dbReference>
<protein>
    <submittedName>
        <fullName evidence="12">Outer membrane receptor protein involved in Fe transport</fullName>
    </submittedName>
</protein>
<evidence type="ECO:0000256" key="4">
    <source>
        <dbReference type="ARBA" id="ARBA00022692"/>
    </source>
</evidence>
<dbReference type="RefSeq" id="WP_106540886.1">
    <property type="nucleotide sequence ID" value="NZ_PYGC01000002.1"/>
</dbReference>
<keyword evidence="6" id="KW-0798">TonB box</keyword>
<evidence type="ECO:0000313" key="12">
    <source>
        <dbReference type="EMBL" id="PSK84276.1"/>
    </source>
</evidence>
<dbReference type="GO" id="GO:0009279">
    <property type="term" value="C:cell outer membrane"/>
    <property type="evidence" value="ECO:0007669"/>
    <property type="project" value="UniProtKB-SubCell"/>
</dbReference>
<dbReference type="Pfam" id="PF13715">
    <property type="entry name" value="CarbopepD_reg_2"/>
    <property type="match status" value="1"/>
</dbReference>
<dbReference type="AlphaFoldDB" id="A0A2P8CH70"/>
<evidence type="ECO:0000259" key="11">
    <source>
        <dbReference type="Pfam" id="PF07715"/>
    </source>
</evidence>
<dbReference type="GO" id="GO:0015344">
    <property type="term" value="F:siderophore uptake transmembrane transporter activity"/>
    <property type="evidence" value="ECO:0007669"/>
    <property type="project" value="TreeGrafter"/>
</dbReference>
<keyword evidence="3 9" id="KW-1134">Transmembrane beta strand</keyword>
<dbReference type="Proteomes" id="UP000240621">
    <property type="component" value="Unassembled WGS sequence"/>
</dbReference>
<dbReference type="InterPro" id="IPR008969">
    <property type="entry name" value="CarboxyPept-like_regulatory"/>
</dbReference>
<dbReference type="InterPro" id="IPR037066">
    <property type="entry name" value="Plug_dom_sf"/>
</dbReference>
<name>A0A2P8CH70_9BACT</name>
<dbReference type="Gene3D" id="2.60.40.1120">
    <property type="entry name" value="Carboxypeptidase-like, regulatory domain"/>
    <property type="match status" value="1"/>
</dbReference>
<dbReference type="SUPFAM" id="SSF56935">
    <property type="entry name" value="Porins"/>
    <property type="match status" value="1"/>
</dbReference>
<comment type="caution">
    <text evidence="12">The sequence shown here is derived from an EMBL/GenBank/DDBJ whole genome shotgun (WGS) entry which is preliminary data.</text>
</comment>
<dbReference type="PANTHER" id="PTHR30069:SF29">
    <property type="entry name" value="HEMOGLOBIN AND HEMOGLOBIN-HAPTOGLOBIN-BINDING PROTEIN 1-RELATED"/>
    <property type="match status" value="1"/>
</dbReference>
<gene>
    <name evidence="12" type="ORF">CLV93_10260</name>
</gene>
<evidence type="ECO:0000256" key="9">
    <source>
        <dbReference type="PROSITE-ProRule" id="PRU01360"/>
    </source>
</evidence>
<dbReference type="PANTHER" id="PTHR30069">
    <property type="entry name" value="TONB-DEPENDENT OUTER MEMBRANE RECEPTOR"/>
    <property type="match status" value="1"/>
</dbReference>
<comment type="subcellular location">
    <subcellularLocation>
        <location evidence="1 9">Cell outer membrane</location>
        <topology evidence="1 9">Multi-pass membrane protein</topology>
    </subcellularLocation>
</comment>
<dbReference type="SUPFAM" id="SSF49464">
    <property type="entry name" value="Carboxypeptidase regulatory domain-like"/>
    <property type="match status" value="1"/>
</dbReference>
<keyword evidence="7 9" id="KW-0472">Membrane</keyword>
<evidence type="ECO:0000256" key="8">
    <source>
        <dbReference type="ARBA" id="ARBA00023237"/>
    </source>
</evidence>
<evidence type="ECO:0000256" key="1">
    <source>
        <dbReference type="ARBA" id="ARBA00004571"/>
    </source>
</evidence>
<feature type="chain" id="PRO_5015189490" evidence="10">
    <location>
        <begin position="24"/>
        <end position="860"/>
    </location>
</feature>
<evidence type="ECO:0000256" key="7">
    <source>
        <dbReference type="ARBA" id="ARBA00023136"/>
    </source>
</evidence>
<organism evidence="12 13">
    <name type="scientific">Prolixibacter denitrificans</name>
    <dbReference type="NCBI Taxonomy" id="1541063"/>
    <lineage>
        <taxon>Bacteria</taxon>
        <taxon>Pseudomonadati</taxon>
        <taxon>Bacteroidota</taxon>
        <taxon>Bacteroidia</taxon>
        <taxon>Marinilabiliales</taxon>
        <taxon>Prolixibacteraceae</taxon>
        <taxon>Prolixibacter</taxon>
    </lineage>
</organism>
<keyword evidence="5 10" id="KW-0732">Signal</keyword>
<keyword evidence="8 9" id="KW-0998">Cell outer membrane</keyword>
<dbReference type="EMBL" id="PYGC01000002">
    <property type="protein sequence ID" value="PSK84276.1"/>
    <property type="molecule type" value="Genomic_DNA"/>
</dbReference>
<evidence type="ECO:0000256" key="10">
    <source>
        <dbReference type="SAM" id="SignalP"/>
    </source>
</evidence>
<dbReference type="Pfam" id="PF07715">
    <property type="entry name" value="Plug"/>
    <property type="match status" value="1"/>
</dbReference>
<keyword evidence="4 9" id="KW-0812">Transmembrane</keyword>
<sequence length="860" mass="95081">MKARFIRVFLLAFLSLFSVTAFGQGTVKGVLVDSSTGENLVGAAAVVKGTSIGTASLFDGSFSLQVPAGKQTLLFSYIGYIPSEKEITVKDGQVLDLGNVKLKSNTVGIDEVLVVSSFARDRQTPVALSTIQPQLIQEKLGNQEFPEILKSTPSVYATKQGGGYGDSRINLRGFDSNNIGVLINGVPVNDMENGKVYWSNWAGLSDVTQTMQVQRGLGASKLALSSVGGTINIITRSTDAEKGGSVYAGIGNDGMHKYMFTASTGLLENGWAVTISGAHSYGDGYIRGTNYDGYSYFLNVSKQINDANRLSFTIFGAPQWHNQRGNQHKIITYRGENPEIPYPVQDGYKYNSDFGYRNGKVYGGAYGYNVYHKPQASLNWYYKINEETFLSTAVYASVTNGGGRRVDGTGSQMLNWDYRNDRPYGTTKLTPEGYYDYNAVMDINKASLNGSEAIIGMSVNSHQWYGMLSTLNTKVNNINITAGLDGRYYIGKHAKQVDDLLGGAFFIDNVNINRPANSPLKKGDYYSYHNDGIVRWIGVFSQAEYVVDNFSAFLSASISSQSYNRKDYFQYTPGDQMSGWVNFMPWSVKGGANYNINKHHNVYVNGGYFTRTPYYNIVYPNYTNDINKDAKYERVLSTEVGYGYTSSKLNVKLGVYRTNWMDKGLRVSLGQVSSNISGLNALHQGVELEGNYKPIPKLSLRGMVSVGDWKWQNDVSFDVYDDNNVYQGTYNAYLSGIHVGNSAQTTAAFGAEMEVLPDLKIGLDWNYYGRNYADFDPSNRTDAADRSDAWKMPDAALFDLNINYGFKIGNFDASLYGNVNNLFDNVYITDATDGTNHDAASALVWYGFGRTWSTGLKVRF</sequence>
<dbReference type="InterPro" id="IPR010917">
    <property type="entry name" value="TonB_rcpt_CS"/>
</dbReference>
<comment type="similarity">
    <text evidence="9">Belongs to the TonB-dependent receptor family.</text>
</comment>
<dbReference type="InterPro" id="IPR036942">
    <property type="entry name" value="Beta-barrel_TonB_sf"/>
</dbReference>
<feature type="signal peptide" evidence="10">
    <location>
        <begin position="1"/>
        <end position="23"/>
    </location>
</feature>
<dbReference type="GO" id="GO:0044718">
    <property type="term" value="P:siderophore transmembrane transport"/>
    <property type="evidence" value="ECO:0007669"/>
    <property type="project" value="TreeGrafter"/>
</dbReference>
<dbReference type="PROSITE" id="PS01156">
    <property type="entry name" value="TONB_DEPENDENT_REC_2"/>
    <property type="match status" value="1"/>
</dbReference>
<dbReference type="InterPro" id="IPR012910">
    <property type="entry name" value="Plug_dom"/>
</dbReference>
<keyword evidence="2 9" id="KW-0813">Transport</keyword>
<evidence type="ECO:0000256" key="2">
    <source>
        <dbReference type="ARBA" id="ARBA00022448"/>
    </source>
</evidence>
<evidence type="ECO:0000256" key="5">
    <source>
        <dbReference type="ARBA" id="ARBA00022729"/>
    </source>
</evidence>
<accession>A0A2P8CH70</accession>
<dbReference type="Gene3D" id="2.40.170.20">
    <property type="entry name" value="TonB-dependent receptor, beta-barrel domain"/>
    <property type="match status" value="1"/>
</dbReference>
<evidence type="ECO:0000256" key="6">
    <source>
        <dbReference type="ARBA" id="ARBA00023077"/>
    </source>
</evidence>
<reference evidence="12 13" key="1">
    <citation type="submission" date="2018-03" db="EMBL/GenBank/DDBJ databases">
        <title>Genomic Encyclopedia of Archaeal and Bacterial Type Strains, Phase II (KMG-II): from individual species to whole genera.</title>
        <authorList>
            <person name="Goeker M."/>
        </authorList>
    </citation>
    <scope>NUCLEOTIDE SEQUENCE [LARGE SCALE GENOMIC DNA]</scope>
    <source>
        <strain evidence="12 13">DSM 27267</strain>
    </source>
</reference>
<dbReference type="PROSITE" id="PS52016">
    <property type="entry name" value="TONB_DEPENDENT_REC_3"/>
    <property type="match status" value="1"/>
</dbReference>